<dbReference type="GO" id="GO:0022857">
    <property type="term" value="F:transmembrane transporter activity"/>
    <property type="evidence" value="ECO:0007669"/>
    <property type="project" value="TreeGrafter"/>
</dbReference>
<accession>A0A953SHK0</accession>
<keyword evidence="4 7" id="KW-1133">Transmembrane helix</keyword>
<evidence type="ECO:0000313" key="10">
    <source>
        <dbReference type="EMBL" id="MBZ0157934.1"/>
    </source>
</evidence>
<evidence type="ECO:0000256" key="5">
    <source>
        <dbReference type="ARBA" id="ARBA00023136"/>
    </source>
</evidence>
<name>A0A953SHK0_9BACT</name>
<dbReference type="Pfam" id="PF12704">
    <property type="entry name" value="MacB_PCD"/>
    <property type="match status" value="1"/>
</dbReference>
<feature type="transmembrane region" description="Helical" evidence="7">
    <location>
        <begin position="333"/>
        <end position="358"/>
    </location>
</feature>
<dbReference type="InterPro" id="IPR025857">
    <property type="entry name" value="MacB_PCD"/>
</dbReference>
<organism evidence="10 11">
    <name type="scientific">Candidatus Nitrobium versatile</name>
    <dbReference type="NCBI Taxonomy" id="2884831"/>
    <lineage>
        <taxon>Bacteria</taxon>
        <taxon>Pseudomonadati</taxon>
        <taxon>Nitrospirota</taxon>
        <taxon>Nitrospiria</taxon>
        <taxon>Nitrospirales</taxon>
        <taxon>Nitrospiraceae</taxon>
        <taxon>Candidatus Nitrobium</taxon>
    </lineage>
</organism>
<feature type="transmembrane region" description="Helical" evidence="7">
    <location>
        <begin position="378"/>
        <end position="399"/>
    </location>
</feature>
<comment type="similarity">
    <text evidence="6">Belongs to the ABC-4 integral membrane protein family.</text>
</comment>
<protein>
    <submittedName>
        <fullName evidence="10">ABC transporter permease</fullName>
    </submittedName>
</protein>
<proteinExistence type="inferred from homology"/>
<dbReference type="PANTHER" id="PTHR30572">
    <property type="entry name" value="MEMBRANE COMPONENT OF TRANSPORTER-RELATED"/>
    <property type="match status" value="1"/>
</dbReference>
<keyword evidence="2" id="KW-1003">Cell membrane</keyword>
<dbReference type="Proteomes" id="UP000705867">
    <property type="component" value="Unassembled WGS sequence"/>
</dbReference>
<evidence type="ECO:0000256" key="4">
    <source>
        <dbReference type="ARBA" id="ARBA00022989"/>
    </source>
</evidence>
<dbReference type="EMBL" id="JAIOIV010000132">
    <property type="protein sequence ID" value="MBZ0157934.1"/>
    <property type="molecule type" value="Genomic_DNA"/>
</dbReference>
<reference evidence="10" key="1">
    <citation type="journal article" date="2021" name="bioRxiv">
        <title>Unraveling nitrogen, sulfur and carbon metabolic pathways and microbial community transcriptional responses to substrate deprivation and toxicity stresses in a bioreactor mimicking anoxic brackish coastal sediment conditions.</title>
        <authorList>
            <person name="Martins P.D."/>
            <person name="Echeveste M.J."/>
            <person name="Arshad A."/>
            <person name="Kurth J."/>
            <person name="Ouboter H."/>
            <person name="Jetten M.S.M."/>
            <person name="Welte C.U."/>
        </authorList>
    </citation>
    <scope>NUCLEOTIDE SEQUENCE</scope>
    <source>
        <strain evidence="10">MAG_39</strain>
    </source>
</reference>
<evidence type="ECO:0000313" key="11">
    <source>
        <dbReference type="Proteomes" id="UP000705867"/>
    </source>
</evidence>
<evidence type="ECO:0000256" key="1">
    <source>
        <dbReference type="ARBA" id="ARBA00004651"/>
    </source>
</evidence>
<dbReference type="InterPro" id="IPR003838">
    <property type="entry name" value="ABC3_permease_C"/>
</dbReference>
<feature type="domain" description="ABC3 transporter permease C-terminal" evidence="8">
    <location>
        <begin position="284"/>
        <end position="411"/>
    </location>
</feature>
<evidence type="ECO:0000256" key="7">
    <source>
        <dbReference type="SAM" id="Phobius"/>
    </source>
</evidence>
<feature type="transmembrane region" description="Helical" evidence="7">
    <location>
        <begin position="281"/>
        <end position="305"/>
    </location>
</feature>
<evidence type="ECO:0000256" key="2">
    <source>
        <dbReference type="ARBA" id="ARBA00022475"/>
    </source>
</evidence>
<evidence type="ECO:0000256" key="6">
    <source>
        <dbReference type="ARBA" id="ARBA00038076"/>
    </source>
</evidence>
<keyword evidence="5 7" id="KW-0472">Membrane</keyword>
<dbReference type="PANTHER" id="PTHR30572:SF4">
    <property type="entry name" value="ABC TRANSPORTER PERMEASE YTRF"/>
    <property type="match status" value="1"/>
</dbReference>
<dbReference type="Pfam" id="PF02687">
    <property type="entry name" value="FtsX"/>
    <property type="match status" value="1"/>
</dbReference>
<reference evidence="10" key="2">
    <citation type="submission" date="2021-08" db="EMBL/GenBank/DDBJ databases">
        <authorList>
            <person name="Dalcin Martins P."/>
        </authorList>
    </citation>
    <scope>NUCLEOTIDE SEQUENCE</scope>
    <source>
        <strain evidence="10">MAG_39</strain>
    </source>
</reference>
<dbReference type="AlphaFoldDB" id="A0A953SHK0"/>
<evidence type="ECO:0000256" key="3">
    <source>
        <dbReference type="ARBA" id="ARBA00022692"/>
    </source>
</evidence>
<dbReference type="InterPro" id="IPR050250">
    <property type="entry name" value="Macrolide_Exporter_MacB"/>
</dbReference>
<dbReference type="GO" id="GO:0005886">
    <property type="term" value="C:plasma membrane"/>
    <property type="evidence" value="ECO:0007669"/>
    <property type="project" value="UniProtKB-SubCell"/>
</dbReference>
<comment type="caution">
    <text evidence="10">The sequence shown here is derived from an EMBL/GenBank/DDBJ whole genome shotgun (WGS) entry which is preliminary data.</text>
</comment>
<comment type="subcellular location">
    <subcellularLocation>
        <location evidence="1">Cell membrane</location>
        <topology evidence="1">Multi-pass membrane protein</topology>
    </subcellularLocation>
</comment>
<evidence type="ECO:0000259" key="8">
    <source>
        <dbReference type="Pfam" id="PF02687"/>
    </source>
</evidence>
<keyword evidence="3 7" id="KW-0812">Transmembrane</keyword>
<sequence length="417" mass="45512">MSLSKVISLSLRGLSKYKMRTFLMMLGIIIGIATLTAIVFISKGAQVKIMKGIKSFGTNAIMVSAGGGKMFGSPDDETTTLTLEDAAAIRESVRDIQYIAPFTVSVSQDIIYGNRNAGSSVLGVTPEWMDAWQWYVDRGEFISEEDNNSLSRNCVIGRTVARELFGDQNPLGETIRINNTGFKVIGVLRHRGTSPMGMDMDRRVLVPMTTAMKRLFNITHVGMIRMHVEDETKLREVTMNVSALLRERHHITPPQEDDFRVTNTMKMSMIAKGVSGTLRTFLLLLSVISLGVGGIVIANIMFISVNERKREIGIRRAFGARARDIMRQFLGEALVVTGSGGFAGTLLGIAISKGISLIPIASSMGPMGKKKMMTLPVVISWEPFVLAFLFSALIGVLAGMQPAKKAASMDPVEAIRG</sequence>
<feature type="domain" description="MacB-like periplasmic core" evidence="9">
    <location>
        <begin position="21"/>
        <end position="238"/>
    </location>
</feature>
<gene>
    <name evidence="10" type="ORF">K8I29_17185</name>
</gene>
<feature type="transmembrane region" description="Helical" evidence="7">
    <location>
        <begin position="21"/>
        <end position="41"/>
    </location>
</feature>
<evidence type="ECO:0000259" key="9">
    <source>
        <dbReference type="Pfam" id="PF12704"/>
    </source>
</evidence>